<dbReference type="CDD" id="cd04332">
    <property type="entry name" value="YbaK_like"/>
    <property type="match status" value="1"/>
</dbReference>
<dbReference type="Proteomes" id="UP000238730">
    <property type="component" value="Unassembled WGS sequence"/>
</dbReference>
<evidence type="ECO:0000313" key="3">
    <source>
        <dbReference type="Proteomes" id="UP000238730"/>
    </source>
</evidence>
<accession>A0A2S7VKD3</accession>
<dbReference type="InterPro" id="IPR007214">
    <property type="entry name" value="YbaK/aa-tRNA-synth-assoc-dom"/>
</dbReference>
<dbReference type="AlphaFoldDB" id="A0A2S7VKD3"/>
<dbReference type="Pfam" id="PF04073">
    <property type="entry name" value="tRNA_edit"/>
    <property type="match status" value="1"/>
</dbReference>
<evidence type="ECO:0000313" key="2">
    <source>
        <dbReference type="EMBL" id="PQJ61961.1"/>
    </source>
</evidence>
<dbReference type="OrthoDB" id="9786549at2"/>
<name>A0A2S7VKD3_PHOAN</name>
<evidence type="ECO:0000259" key="1">
    <source>
        <dbReference type="Pfam" id="PF04073"/>
    </source>
</evidence>
<gene>
    <name evidence="2" type="ORF">BTO08_17020</name>
</gene>
<feature type="domain" description="YbaK/aminoacyl-tRNA synthetase-associated" evidence="1">
    <location>
        <begin position="28"/>
        <end position="143"/>
    </location>
</feature>
<dbReference type="Gene3D" id="3.90.960.10">
    <property type="entry name" value="YbaK/aminoacyl-tRNA synthetase-associated domain"/>
    <property type="match status" value="1"/>
</dbReference>
<reference evidence="2 3" key="1">
    <citation type="submission" date="2016-12" db="EMBL/GenBank/DDBJ databases">
        <title>Diversity of luminous bacteria.</title>
        <authorList>
            <person name="Yoshizawa S."/>
            <person name="Kogure K."/>
        </authorList>
    </citation>
    <scope>NUCLEOTIDE SEQUENCE [LARGE SCALE GENOMIC DNA]</scope>
    <source>
        <strain evidence="2 3">LC1-200</strain>
    </source>
</reference>
<organism evidence="2 3">
    <name type="scientific">Photobacterium angustum</name>
    <dbReference type="NCBI Taxonomy" id="661"/>
    <lineage>
        <taxon>Bacteria</taxon>
        <taxon>Pseudomonadati</taxon>
        <taxon>Pseudomonadota</taxon>
        <taxon>Gammaproteobacteria</taxon>
        <taxon>Vibrionales</taxon>
        <taxon>Vibrionaceae</taxon>
        <taxon>Photobacterium</taxon>
    </lineage>
</organism>
<dbReference type="EMBL" id="MSCJ01000003">
    <property type="protein sequence ID" value="PQJ61961.1"/>
    <property type="molecule type" value="Genomic_DNA"/>
</dbReference>
<comment type="caution">
    <text evidence="2">The sequence shown here is derived from an EMBL/GenBank/DDBJ whole genome shotgun (WGS) entry which is preliminary data.</text>
</comment>
<dbReference type="SUPFAM" id="SSF55826">
    <property type="entry name" value="YbaK/ProRS associated domain"/>
    <property type="match status" value="1"/>
</dbReference>
<protein>
    <submittedName>
        <fullName evidence="2">Deacylase</fullName>
    </submittedName>
</protein>
<dbReference type="RefSeq" id="WP_105061804.1">
    <property type="nucleotide sequence ID" value="NZ_MSCJ01000003.1"/>
</dbReference>
<dbReference type="InterPro" id="IPR036754">
    <property type="entry name" value="YbaK/aa-tRNA-synt-asso_dom_sf"/>
</dbReference>
<dbReference type="GO" id="GO:0002161">
    <property type="term" value="F:aminoacyl-tRNA deacylase activity"/>
    <property type="evidence" value="ECO:0007669"/>
    <property type="project" value="InterPro"/>
</dbReference>
<sequence length="172" mass="19755">MATAISVQQYLSHHHIELKLVHHRPTDSSFNSAISAHVPTTKLAKSVILKDQQHNYLMAVIPANRRVMLDKVSKITGKQYCIVGEHELSSLFQDCSPGAIPNIGQIYHLDMIVDDMLFDIDDIYLEAGDHENLIHLTTEQFKKVMTNISHHTISGYRMLFTQQHESSYWDWE</sequence>
<proteinExistence type="predicted"/>